<gene>
    <name evidence="2" type="ORF">Tco_1032265</name>
</gene>
<feature type="compositionally biased region" description="Basic and acidic residues" evidence="1">
    <location>
        <begin position="1"/>
        <end position="15"/>
    </location>
</feature>
<reference evidence="2" key="1">
    <citation type="journal article" date="2022" name="Int. J. Mol. Sci.">
        <title>Draft Genome of Tanacetum Coccineum: Genomic Comparison of Closely Related Tanacetum-Family Plants.</title>
        <authorList>
            <person name="Yamashiro T."/>
            <person name="Shiraishi A."/>
            <person name="Nakayama K."/>
            <person name="Satake H."/>
        </authorList>
    </citation>
    <scope>NUCLEOTIDE SEQUENCE</scope>
</reference>
<evidence type="ECO:0000313" key="3">
    <source>
        <dbReference type="Proteomes" id="UP001151760"/>
    </source>
</evidence>
<evidence type="ECO:0000256" key="1">
    <source>
        <dbReference type="SAM" id="MobiDB-lite"/>
    </source>
</evidence>
<name>A0ABQ5GD13_9ASTR</name>
<accession>A0ABQ5GD13</accession>
<reference evidence="2" key="2">
    <citation type="submission" date="2022-01" db="EMBL/GenBank/DDBJ databases">
        <authorList>
            <person name="Yamashiro T."/>
            <person name="Shiraishi A."/>
            <person name="Satake H."/>
            <person name="Nakayama K."/>
        </authorList>
    </citation>
    <scope>NUCLEOTIDE SEQUENCE</scope>
</reference>
<feature type="region of interest" description="Disordered" evidence="1">
    <location>
        <begin position="1"/>
        <end position="53"/>
    </location>
</feature>
<dbReference type="EMBL" id="BQNB010018310">
    <property type="protein sequence ID" value="GJT72979.1"/>
    <property type="molecule type" value="Genomic_DNA"/>
</dbReference>
<feature type="compositionally biased region" description="Basic and acidic residues" evidence="1">
    <location>
        <begin position="22"/>
        <end position="53"/>
    </location>
</feature>
<organism evidence="2 3">
    <name type="scientific">Tanacetum coccineum</name>
    <dbReference type="NCBI Taxonomy" id="301880"/>
    <lineage>
        <taxon>Eukaryota</taxon>
        <taxon>Viridiplantae</taxon>
        <taxon>Streptophyta</taxon>
        <taxon>Embryophyta</taxon>
        <taxon>Tracheophyta</taxon>
        <taxon>Spermatophyta</taxon>
        <taxon>Magnoliopsida</taxon>
        <taxon>eudicotyledons</taxon>
        <taxon>Gunneridae</taxon>
        <taxon>Pentapetalae</taxon>
        <taxon>asterids</taxon>
        <taxon>campanulids</taxon>
        <taxon>Asterales</taxon>
        <taxon>Asteraceae</taxon>
        <taxon>Asteroideae</taxon>
        <taxon>Anthemideae</taxon>
        <taxon>Anthemidinae</taxon>
        <taxon>Tanacetum</taxon>
    </lineage>
</organism>
<proteinExistence type="predicted"/>
<protein>
    <submittedName>
        <fullName evidence="2">Uncharacterized protein</fullName>
    </submittedName>
</protein>
<comment type="caution">
    <text evidence="2">The sequence shown here is derived from an EMBL/GenBank/DDBJ whole genome shotgun (WGS) entry which is preliminary data.</text>
</comment>
<dbReference type="Proteomes" id="UP001151760">
    <property type="component" value="Unassembled WGS sequence"/>
</dbReference>
<sequence>MKGGEIRKGGIKEWGGKGNRQKGGDEDNKETEIRKGDAEGEDKNKKGKKVEKGEEKEIYRILTQTGGYKLSRIIEMGKEAKMR</sequence>
<evidence type="ECO:0000313" key="2">
    <source>
        <dbReference type="EMBL" id="GJT72979.1"/>
    </source>
</evidence>
<keyword evidence="3" id="KW-1185">Reference proteome</keyword>